<dbReference type="GO" id="GO:0003697">
    <property type="term" value="F:single-stranded DNA binding"/>
    <property type="evidence" value="ECO:0007669"/>
    <property type="project" value="InterPro"/>
</dbReference>
<name>F1LGM2_ASCSU</name>
<dbReference type="AlphaFoldDB" id="F1LGM2"/>
<dbReference type="CDD" id="cd04496">
    <property type="entry name" value="SSB_OBF"/>
    <property type="match status" value="1"/>
</dbReference>
<accession>F1LGM2</accession>
<dbReference type="PROSITE" id="PS50935">
    <property type="entry name" value="SSB"/>
    <property type="match status" value="1"/>
</dbReference>
<evidence type="ECO:0000256" key="1">
    <source>
        <dbReference type="ARBA" id="ARBA00023125"/>
    </source>
</evidence>
<sequence>MINNVVLTGRLTNDPELNYYNGEKSVCYFTIAVNRNYKNANGEYEADFIKCKAYRNSAEYLAKYVNKGDLVGVVGSIEITEKDGTWYTNVSCQSVQRLQISNENKTNKLNSWAQPTNNSNSWGARLNEEDQKLVNDFMNLDDINDDDLPF</sequence>
<dbReference type="HAMAP" id="MF_00984">
    <property type="entry name" value="SSB"/>
    <property type="match status" value="1"/>
</dbReference>
<dbReference type="PIRSF" id="PIRSF002070">
    <property type="entry name" value="SSB"/>
    <property type="match status" value="1"/>
</dbReference>
<dbReference type="Gene3D" id="2.40.50.140">
    <property type="entry name" value="Nucleic acid-binding proteins"/>
    <property type="match status" value="1"/>
</dbReference>
<keyword evidence="1 2" id="KW-0238">DNA-binding</keyword>
<dbReference type="GO" id="GO:0009295">
    <property type="term" value="C:nucleoid"/>
    <property type="evidence" value="ECO:0007669"/>
    <property type="project" value="TreeGrafter"/>
</dbReference>
<dbReference type="EMBL" id="JI215736">
    <property type="protein sequence ID" value="ADY49276.1"/>
    <property type="molecule type" value="mRNA"/>
</dbReference>
<dbReference type="PANTHER" id="PTHR10302">
    <property type="entry name" value="SINGLE-STRANDED DNA-BINDING PROTEIN"/>
    <property type="match status" value="1"/>
</dbReference>
<dbReference type="GO" id="GO:0005739">
    <property type="term" value="C:mitochondrion"/>
    <property type="evidence" value="ECO:0007669"/>
    <property type="project" value="UniProtKB-SubCell"/>
</dbReference>
<dbReference type="Pfam" id="PF00436">
    <property type="entry name" value="SSB"/>
    <property type="match status" value="1"/>
</dbReference>
<dbReference type="PANTHER" id="PTHR10302:SF0">
    <property type="entry name" value="SINGLE-STRANDED DNA-BINDING PROTEIN, MITOCHONDRIAL"/>
    <property type="match status" value="1"/>
</dbReference>
<proteinExistence type="evidence at transcript level"/>
<evidence type="ECO:0000256" key="2">
    <source>
        <dbReference type="PIRNR" id="PIRNR002070"/>
    </source>
</evidence>
<reference evidence="3" key="1">
    <citation type="journal article" date="2011" name="Genome Res.">
        <title>Deep small RNA sequencing from the nematode Ascaris reveals conservation, functional diversification, and novel developmental profiles.</title>
        <authorList>
            <person name="Wang J."/>
            <person name="Czech B."/>
            <person name="Crunk A."/>
            <person name="Wallace A."/>
            <person name="Mitreva M."/>
            <person name="Hannon G.J."/>
            <person name="Davis R.E."/>
        </authorList>
    </citation>
    <scope>NUCLEOTIDE SEQUENCE</scope>
</reference>
<dbReference type="InterPro" id="IPR000424">
    <property type="entry name" value="Primosome_PriB/ssb"/>
</dbReference>
<dbReference type="GO" id="GO:0006260">
    <property type="term" value="P:DNA replication"/>
    <property type="evidence" value="ECO:0007669"/>
    <property type="project" value="InterPro"/>
</dbReference>
<organism evidence="3">
    <name type="scientific">Ascaris suum</name>
    <name type="common">Pig roundworm</name>
    <name type="synonym">Ascaris lumbricoides</name>
    <dbReference type="NCBI Taxonomy" id="6253"/>
    <lineage>
        <taxon>Eukaryota</taxon>
        <taxon>Metazoa</taxon>
        <taxon>Ecdysozoa</taxon>
        <taxon>Nematoda</taxon>
        <taxon>Chromadorea</taxon>
        <taxon>Rhabditida</taxon>
        <taxon>Spirurina</taxon>
        <taxon>Ascaridomorpha</taxon>
        <taxon>Ascaridoidea</taxon>
        <taxon>Ascarididae</taxon>
        <taxon>Ascaris</taxon>
    </lineage>
</organism>
<dbReference type="SUPFAM" id="SSF50249">
    <property type="entry name" value="Nucleic acid-binding proteins"/>
    <property type="match status" value="1"/>
</dbReference>
<comment type="subcellular location">
    <subcellularLocation>
        <location evidence="2">Mitochondrion</location>
    </subcellularLocation>
</comment>
<dbReference type="InterPro" id="IPR011344">
    <property type="entry name" value="ssDNA-bd"/>
</dbReference>
<dbReference type="InterPro" id="IPR012340">
    <property type="entry name" value="NA-bd_OB-fold"/>
</dbReference>
<evidence type="ECO:0000313" key="3">
    <source>
        <dbReference type="EMBL" id="ADY49276.1"/>
    </source>
</evidence>
<dbReference type="NCBIfam" id="TIGR00621">
    <property type="entry name" value="ssb"/>
    <property type="match status" value="1"/>
</dbReference>
<keyword evidence="2" id="KW-0496">Mitochondrion</keyword>
<protein>
    <recommendedName>
        <fullName evidence="2">Single-stranded DNA-binding protein</fullName>
    </recommendedName>
</protein>